<evidence type="ECO:0000256" key="7">
    <source>
        <dbReference type="ARBA" id="ARBA00023306"/>
    </source>
</evidence>
<keyword evidence="6 9" id="KW-0995">Kinetochore</keyword>
<dbReference type="Gene3D" id="6.20.270.10">
    <property type="match status" value="1"/>
</dbReference>
<evidence type="ECO:0000256" key="4">
    <source>
        <dbReference type="ARBA" id="ARBA00022618"/>
    </source>
</evidence>
<dbReference type="PANTHER" id="PTHR15995">
    <property type="entry name" value="PROTEIN ZWILCH HOMOLOG"/>
    <property type="match status" value="1"/>
</dbReference>
<protein>
    <recommendedName>
        <fullName evidence="9">Protein zwilch</fullName>
    </recommendedName>
</protein>
<proteinExistence type="inferred from homology"/>
<organism evidence="10 11">
    <name type="scientific">Priapulus caudatus</name>
    <name type="common">Priapulid worm</name>
    <dbReference type="NCBI Taxonomy" id="37621"/>
    <lineage>
        <taxon>Eukaryota</taxon>
        <taxon>Metazoa</taxon>
        <taxon>Ecdysozoa</taxon>
        <taxon>Scalidophora</taxon>
        <taxon>Priapulida</taxon>
        <taxon>Priapulimorpha</taxon>
        <taxon>Priapulimorphida</taxon>
        <taxon>Priapulidae</taxon>
        <taxon>Priapulus</taxon>
    </lineage>
</organism>
<evidence type="ECO:0000256" key="5">
    <source>
        <dbReference type="ARBA" id="ARBA00022776"/>
    </source>
</evidence>
<comment type="function">
    <text evidence="9">Essential component of the mitotic checkpoint, which prevents cells from prematurely exiting mitosis. Required for the assembly of the dynein-dynactin and MAD1-MAD2 complexes onto kinetochores. Its function related to the spindle assembly machinery is proposed to depend on its association in the mitotic RZZ complex.</text>
</comment>
<keyword evidence="10" id="KW-1185">Reference proteome</keyword>
<comment type="similarity">
    <text evidence="2 9">Belongs to the ZWILCH family.</text>
</comment>
<dbReference type="Gene3D" id="1.10.287.1880">
    <property type="match status" value="1"/>
</dbReference>
<comment type="subcellular location">
    <subcellularLocation>
        <location evidence="1 9">Chromosome</location>
        <location evidence="1 9">Centromere</location>
        <location evidence="1 9">Kinetochore</location>
    </subcellularLocation>
</comment>
<evidence type="ECO:0000256" key="6">
    <source>
        <dbReference type="ARBA" id="ARBA00022838"/>
    </source>
</evidence>
<evidence type="ECO:0000256" key="3">
    <source>
        <dbReference type="ARBA" id="ARBA00022454"/>
    </source>
</evidence>
<evidence type="ECO:0000313" key="11">
    <source>
        <dbReference type="RefSeq" id="XP_014666597.1"/>
    </source>
</evidence>
<comment type="subunit">
    <text evidence="9">Component of the RZZ complex.</text>
</comment>
<gene>
    <name evidence="11" type="primary">LOC106808400</name>
</gene>
<keyword evidence="7 9" id="KW-0131">Cell cycle</keyword>
<dbReference type="Gene3D" id="1.20.58.730">
    <property type="match status" value="1"/>
</dbReference>
<dbReference type="Proteomes" id="UP000695022">
    <property type="component" value="Unplaced"/>
</dbReference>
<keyword evidence="3 9" id="KW-0158">Chromosome</keyword>
<keyword evidence="5 9" id="KW-0498">Mitosis</keyword>
<evidence type="ECO:0000313" key="10">
    <source>
        <dbReference type="Proteomes" id="UP000695022"/>
    </source>
</evidence>
<accession>A0ABM1E326</accession>
<dbReference type="InterPro" id="IPR018630">
    <property type="entry name" value="Zwilch"/>
</dbReference>
<dbReference type="GeneID" id="106808400"/>
<name>A0ABM1E326_PRICU</name>
<dbReference type="Pfam" id="PF09817">
    <property type="entry name" value="Zwilch"/>
    <property type="match status" value="1"/>
</dbReference>
<evidence type="ECO:0000256" key="2">
    <source>
        <dbReference type="ARBA" id="ARBA00009062"/>
    </source>
</evidence>
<evidence type="ECO:0000256" key="9">
    <source>
        <dbReference type="RuleBase" id="RU369076"/>
    </source>
</evidence>
<dbReference type="RefSeq" id="XP_014666597.1">
    <property type="nucleotide sequence ID" value="XM_014811111.1"/>
</dbReference>
<evidence type="ECO:0000256" key="8">
    <source>
        <dbReference type="ARBA" id="ARBA00023328"/>
    </source>
</evidence>
<dbReference type="Gene3D" id="2.20.25.230">
    <property type="match status" value="1"/>
</dbReference>
<keyword evidence="4 9" id="KW-0132">Cell division</keyword>
<sequence>MRSRTQLPQVGQFGDWMRNSHIKDHPSHGFFQEYSLELKSVKAGYPILASSAKQEDIDIFLLQGIQHQQENVNQEQQLDESECSSQPPCTPTDGASCFELGGSPLKTSFMDLATGKFKTPEKRKPRSVKGDWYPIDSARARYFLSLYALACNPCIPPDDRVIDSTVEDLPPLWVLCNGHDVEHTVYVGSEVVKRKDYMGLSTYTVTIDGPFEKHSRSIMTIEDVVKSNLWGGYHSLGPTKAHASFVLLGDHWDNKSSNIELDIRWEMVHKVLQKPPNNAAATAHVKIVPGDPTIPTYALYKELRFLKNLHSALTIGEITWQNDNNESTTLAAVKMLIEEFDVRLDNTRKEEKDDLHNDTRQLMSDSNAMLQRVDLDFTDKLWNILIESSSYTELLDSFREVFTALQAGHIEPMVNQRNNTQLARLVRDSYSGKMATPDLTGALPLQLLLEIGIEKLTVDYVTAFLATEVVHLFDLDYYLATSRADYGCQLRVTEKLHAVAELLVLCKVFLELPDKQLGIFARHALKQMEHSDDEEPEFTMPLPFENVMSSCQSDAPAMWGIEVSTERDQQYLTTRYELSTAVPFPHMWKEDAETGGSSTRHTDGRDEDVRYFCTLIRHSHMQFL</sequence>
<keyword evidence="8 9" id="KW-0137">Centromere</keyword>
<reference evidence="11" key="1">
    <citation type="submission" date="2025-08" db="UniProtKB">
        <authorList>
            <consortium name="RefSeq"/>
        </authorList>
    </citation>
    <scope>IDENTIFICATION</scope>
</reference>
<dbReference type="PANTHER" id="PTHR15995:SF1">
    <property type="entry name" value="PROTEIN ZWILCH HOMOLOG"/>
    <property type="match status" value="1"/>
</dbReference>
<evidence type="ECO:0000256" key="1">
    <source>
        <dbReference type="ARBA" id="ARBA00004629"/>
    </source>
</evidence>